<evidence type="ECO:0000259" key="1">
    <source>
        <dbReference type="Pfam" id="PF11864"/>
    </source>
</evidence>
<dbReference type="Pfam" id="PF11864">
    <property type="entry name" value="DUF3384"/>
    <property type="match status" value="1"/>
</dbReference>
<dbReference type="GO" id="GO:0033596">
    <property type="term" value="C:TSC1-TSC2 complex"/>
    <property type="evidence" value="ECO:0007669"/>
    <property type="project" value="TreeGrafter"/>
</dbReference>
<dbReference type="EMBL" id="JOJR01020025">
    <property type="protein sequence ID" value="RCN24420.1"/>
    <property type="molecule type" value="Genomic_DNA"/>
</dbReference>
<dbReference type="GO" id="GO:0051726">
    <property type="term" value="P:regulation of cell cycle"/>
    <property type="evidence" value="ECO:0007669"/>
    <property type="project" value="TreeGrafter"/>
</dbReference>
<dbReference type="InterPro" id="IPR027107">
    <property type="entry name" value="Tuberin/Ral-act_asu"/>
</dbReference>
<organism evidence="2 3">
    <name type="scientific">Ancylostoma caninum</name>
    <name type="common">Dog hookworm</name>
    <dbReference type="NCBI Taxonomy" id="29170"/>
    <lineage>
        <taxon>Eukaryota</taxon>
        <taxon>Metazoa</taxon>
        <taxon>Ecdysozoa</taxon>
        <taxon>Nematoda</taxon>
        <taxon>Chromadorea</taxon>
        <taxon>Rhabditida</taxon>
        <taxon>Rhabditina</taxon>
        <taxon>Rhabditomorpha</taxon>
        <taxon>Strongyloidea</taxon>
        <taxon>Ancylostomatidae</taxon>
        <taxon>Ancylostomatinae</taxon>
        <taxon>Ancylostoma</taxon>
    </lineage>
</organism>
<dbReference type="PANTHER" id="PTHR10063:SF0">
    <property type="entry name" value="TUBERIN"/>
    <property type="match status" value="1"/>
</dbReference>
<dbReference type="STRING" id="29170.A0A368F097"/>
<dbReference type="PANTHER" id="PTHR10063">
    <property type="entry name" value="TUBERIN"/>
    <property type="match status" value="1"/>
</dbReference>
<evidence type="ECO:0000313" key="2">
    <source>
        <dbReference type="EMBL" id="RCN24420.1"/>
    </source>
</evidence>
<dbReference type="GO" id="GO:0005096">
    <property type="term" value="F:GTPase activator activity"/>
    <property type="evidence" value="ECO:0007669"/>
    <property type="project" value="InterPro"/>
</dbReference>
<dbReference type="Proteomes" id="UP000252519">
    <property type="component" value="Unassembled WGS sequence"/>
</dbReference>
<dbReference type="GO" id="GO:0046627">
    <property type="term" value="P:negative regulation of insulin receptor signaling pathway"/>
    <property type="evidence" value="ECO:0007669"/>
    <property type="project" value="TreeGrafter"/>
</dbReference>
<proteinExistence type="predicted"/>
<evidence type="ECO:0000313" key="3">
    <source>
        <dbReference type="Proteomes" id="UP000252519"/>
    </source>
</evidence>
<dbReference type="GO" id="GO:0032007">
    <property type="term" value="P:negative regulation of TOR signaling"/>
    <property type="evidence" value="ECO:0007669"/>
    <property type="project" value="TreeGrafter"/>
</dbReference>
<reference evidence="2 3" key="1">
    <citation type="submission" date="2014-10" db="EMBL/GenBank/DDBJ databases">
        <title>Draft genome of the hookworm Ancylostoma caninum.</title>
        <authorList>
            <person name="Mitreva M."/>
        </authorList>
    </citation>
    <scope>NUCLEOTIDE SEQUENCE [LARGE SCALE GENOMIC DNA]</scope>
    <source>
        <strain evidence="2 3">Baltimore</strain>
    </source>
</reference>
<keyword evidence="3" id="KW-1185">Reference proteome</keyword>
<feature type="non-terminal residue" evidence="2">
    <location>
        <position position="228"/>
    </location>
</feature>
<name>A0A368F097_ANCCA</name>
<dbReference type="AlphaFoldDB" id="A0A368F097"/>
<comment type="caution">
    <text evidence="2">The sequence shown here is derived from an EMBL/GenBank/DDBJ whole genome shotgun (WGS) entry which is preliminary data.</text>
</comment>
<gene>
    <name evidence="2" type="ORF">ANCCAN_29883</name>
</gene>
<feature type="domain" description="Tuberin N-terminal" evidence="1">
    <location>
        <begin position="4"/>
        <end position="228"/>
    </location>
</feature>
<dbReference type="OrthoDB" id="5829103at2759"/>
<dbReference type="GO" id="GO:0030178">
    <property type="term" value="P:negative regulation of Wnt signaling pathway"/>
    <property type="evidence" value="ECO:0007669"/>
    <property type="project" value="TreeGrafter"/>
</dbReference>
<dbReference type="GO" id="GO:0051898">
    <property type="term" value="P:negative regulation of phosphatidylinositol 3-kinase/protein kinase B signal transduction"/>
    <property type="evidence" value="ECO:0007669"/>
    <property type="project" value="TreeGrafter"/>
</dbReference>
<dbReference type="InterPro" id="IPR024584">
    <property type="entry name" value="Tuberin_N"/>
</dbReference>
<protein>
    <recommendedName>
        <fullName evidence="1">Tuberin N-terminal domain-containing protein</fullName>
    </recommendedName>
</protein>
<dbReference type="GO" id="GO:0005634">
    <property type="term" value="C:nucleus"/>
    <property type="evidence" value="ECO:0007669"/>
    <property type="project" value="InterPro"/>
</dbReference>
<accession>A0A368F097</accession>
<sequence>MLNDPDTKIPTLRVLIEMTETQFSQLGLALRHTFFKAIQQMGCEELSVKWLNVLSEYGKTITGFEKDMDVLVASWITETLLAKDHPQALLVLQLAQHLIQHNAAFIGEGTMKTIVHAVCVRACKTMDPLISNCLDVLDSVLKYSDLPPCELMSVVATFCVLVCENRFREQAWSLARSLLTSQMGQRTRKALISILNGTGTGQRPHGERRANDEPNEKKMRRMLRGAIF</sequence>